<dbReference type="SUPFAM" id="SSF56925">
    <property type="entry name" value="OMPA-like"/>
    <property type="match status" value="1"/>
</dbReference>
<dbReference type="OrthoDB" id="980939at2"/>
<dbReference type="Pfam" id="PF13505">
    <property type="entry name" value="OMP_b-brl"/>
    <property type="match status" value="1"/>
</dbReference>
<reference evidence="4 5" key="1">
    <citation type="submission" date="2018-05" db="EMBL/GenBank/DDBJ databases">
        <title>Marinifilum breve JC075T sp. nov., a marine bacterium isolated from Yongle Blue Hole in the South China Sea.</title>
        <authorList>
            <person name="Fu T."/>
        </authorList>
    </citation>
    <scope>NUCLEOTIDE SEQUENCE [LARGE SCALE GENOMIC DNA]</scope>
    <source>
        <strain evidence="4 5">JC075</strain>
    </source>
</reference>
<evidence type="ECO:0000256" key="1">
    <source>
        <dbReference type="ARBA" id="ARBA00022729"/>
    </source>
</evidence>
<feature type="domain" description="Outer membrane protein beta-barrel" evidence="3">
    <location>
        <begin position="9"/>
        <end position="160"/>
    </location>
</feature>
<sequence length="201" mass="22335">MKTLAILTCLLFTFNYSNAQEISKKNSRNKIGLTYSFADSDVVHFQSLTGAASYDSENFYAIGINYTHKLNKWLELETGIEYLHCSVVSEPNFIPGHEAIQSKSDLSMVSIPLTMRTNFGKYFFLNGGFSIDIDASDSSIIDSQSGIGGILGLGMKYDFTCGACLFVNPYIKSHALIPFSHEKYHEHLLEGGIRIGISYNL</sequence>
<dbReference type="InterPro" id="IPR027385">
    <property type="entry name" value="Beta-barrel_OMP"/>
</dbReference>
<evidence type="ECO:0000313" key="5">
    <source>
        <dbReference type="Proteomes" id="UP000248079"/>
    </source>
</evidence>
<proteinExistence type="predicted"/>
<evidence type="ECO:0000313" key="4">
    <source>
        <dbReference type="EMBL" id="PXY02439.1"/>
    </source>
</evidence>
<keyword evidence="1 2" id="KW-0732">Signal</keyword>
<dbReference type="Proteomes" id="UP000248079">
    <property type="component" value="Unassembled WGS sequence"/>
</dbReference>
<dbReference type="AlphaFoldDB" id="A0A2V4A132"/>
<protein>
    <recommendedName>
        <fullName evidence="3">Outer membrane protein beta-barrel domain-containing protein</fullName>
    </recommendedName>
</protein>
<name>A0A2V4A132_9BACT</name>
<dbReference type="RefSeq" id="WP_110360072.1">
    <property type="nucleotide sequence ID" value="NZ_QFLI01000002.1"/>
</dbReference>
<dbReference type="InterPro" id="IPR011250">
    <property type="entry name" value="OMP/PagP_B-barrel"/>
</dbReference>
<keyword evidence="5" id="KW-1185">Reference proteome</keyword>
<evidence type="ECO:0000256" key="2">
    <source>
        <dbReference type="SAM" id="SignalP"/>
    </source>
</evidence>
<organism evidence="4 5">
    <name type="scientific">Marinifilum breve</name>
    <dbReference type="NCBI Taxonomy" id="2184082"/>
    <lineage>
        <taxon>Bacteria</taxon>
        <taxon>Pseudomonadati</taxon>
        <taxon>Bacteroidota</taxon>
        <taxon>Bacteroidia</taxon>
        <taxon>Marinilabiliales</taxon>
        <taxon>Marinifilaceae</taxon>
    </lineage>
</organism>
<gene>
    <name evidence="4" type="ORF">DF185_07255</name>
</gene>
<accession>A0A2V4A132</accession>
<feature type="chain" id="PRO_5015982249" description="Outer membrane protein beta-barrel domain-containing protein" evidence="2">
    <location>
        <begin position="20"/>
        <end position="201"/>
    </location>
</feature>
<feature type="signal peptide" evidence="2">
    <location>
        <begin position="1"/>
        <end position="19"/>
    </location>
</feature>
<dbReference type="EMBL" id="QFLI01000002">
    <property type="protein sequence ID" value="PXY02439.1"/>
    <property type="molecule type" value="Genomic_DNA"/>
</dbReference>
<evidence type="ECO:0000259" key="3">
    <source>
        <dbReference type="Pfam" id="PF13505"/>
    </source>
</evidence>
<comment type="caution">
    <text evidence="4">The sequence shown here is derived from an EMBL/GenBank/DDBJ whole genome shotgun (WGS) entry which is preliminary data.</text>
</comment>